<dbReference type="Gene3D" id="3.10.10.10">
    <property type="entry name" value="HIV Type 1 Reverse Transcriptase, subunit A, domain 1"/>
    <property type="match status" value="1"/>
</dbReference>
<dbReference type="PANTHER" id="PTHR37984">
    <property type="entry name" value="PROTEIN CBG26694"/>
    <property type="match status" value="1"/>
</dbReference>
<gene>
    <name evidence="1" type="ORF">PoB_006773100</name>
</gene>
<comment type="caution">
    <text evidence="1">The sequence shown here is derived from an EMBL/GenBank/DDBJ whole genome shotgun (WGS) entry which is preliminary data.</text>
</comment>
<dbReference type="Gene3D" id="3.30.70.270">
    <property type="match status" value="2"/>
</dbReference>
<name>A0AAV4DAY1_9GAST</name>
<reference evidence="1 2" key="1">
    <citation type="journal article" date="2021" name="Elife">
        <title>Chloroplast acquisition without the gene transfer in kleptoplastic sea slugs, Plakobranchus ocellatus.</title>
        <authorList>
            <person name="Maeda T."/>
            <person name="Takahashi S."/>
            <person name="Yoshida T."/>
            <person name="Shimamura S."/>
            <person name="Takaki Y."/>
            <person name="Nagai Y."/>
            <person name="Toyoda A."/>
            <person name="Suzuki Y."/>
            <person name="Arimoto A."/>
            <person name="Ishii H."/>
            <person name="Satoh N."/>
            <person name="Nishiyama T."/>
            <person name="Hasebe M."/>
            <person name="Maruyama T."/>
            <person name="Minagawa J."/>
            <person name="Obokata J."/>
            <person name="Shigenobu S."/>
        </authorList>
    </citation>
    <scope>NUCLEOTIDE SEQUENCE [LARGE SCALE GENOMIC DNA]</scope>
</reference>
<accession>A0AAV4DAY1</accession>
<proteinExistence type="predicted"/>
<organism evidence="1 2">
    <name type="scientific">Plakobranchus ocellatus</name>
    <dbReference type="NCBI Taxonomy" id="259542"/>
    <lineage>
        <taxon>Eukaryota</taxon>
        <taxon>Metazoa</taxon>
        <taxon>Spiralia</taxon>
        <taxon>Lophotrochozoa</taxon>
        <taxon>Mollusca</taxon>
        <taxon>Gastropoda</taxon>
        <taxon>Heterobranchia</taxon>
        <taxon>Euthyneura</taxon>
        <taxon>Panpulmonata</taxon>
        <taxon>Sacoglossa</taxon>
        <taxon>Placobranchoidea</taxon>
        <taxon>Plakobranchidae</taxon>
        <taxon>Plakobranchus</taxon>
    </lineage>
</organism>
<dbReference type="EMBL" id="BLXT01007673">
    <property type="protein sequence ID" value="GFO41226.1"/>
    <property type="molecule type" value="Genomic_DNA"/>
</dbReference>
<dbReference type="Proteomes" id="UP000735302">
    <property type="component" value="Unassembled WGS sequence"/>
</dbReference>
<dbReference type="InterPro" id="IPR050951">
    <property type="entry name" value="Retrovirus_Pol_polyprotein"/>
</dbReference>
<dbReference type="InterPro" id="IPR043502">
    <property type="entry name" value="DNA/RNA_pol_sf"/>
</dbReference>
<protein>
    <submittedName>
        <fullName evidence="1">Gag-Pol polyprotein</fullName>
    </submittedName>
</protein>
<evidence type="ECO:0000313" key="1">
    <source>
        <dbReference type="EMBL" id="GFO41226.1"/>
    </source>
</evidence>
<dbReference type="AlphaFoldDB" id="A0AAV4DAY1"/>
<dbReference type="InterPro" id="IPR043128">
    <property type="entry name" value="Rev_trsase/Diguanyl_cyclase"/>
</dbReference>
<evidence type="ECO:0000313" key="2">
    <source>
        <dbReference type="Proteomes" id="UP000735302"/>
    </source>
</evidence>
<keyword evidence="2" id="KW-1185">Reference proteome</keyword>
<dbReference type="SUPFAM" id="SSF56672">
    <property type="entry name" value="DNA/RNA polymerases"/>
    <property type="match status" value="1"/>
</dbReference>
<sequence>MEKMDIIQISNSPWAFPLHMVPKSNGGLCPCGDYCRLNDATVPDRDPIPHIQDFSACLAGTNIFSKIKLVRGYHQIPVAPKDVPKTAVITPFGIFVHAIQFEMRSTIVSTPYGHSTSGPRLCICLPRRYFGSQLLSPVSYRRPQRCFHRRHRGLIIKLEKCLFGVSSLDFWGHQVNMAGSVLMPSRISAVKDFPQPRDVKALQEFLGIMNFYHRFIPNLASILRPLYQVINTSVRELFWFGF</sequence>
<dbReference type="PANTHER" id="PTHR37984:SF5">
    <property type="entry name" value="PROTEIN NYNRIN-LIKE"/>
    <property type="match status" value="1"/>
</dbReference>
<dbReference type="CDD" id="cd01647">
    <property type="entry name" value="RT_LTR"/>
    <property type="match status" value="1"/>
</dbReference>